<dbReference type="EMBL" id="LXQE01000165">
    <property type="protein sequence ID" value="RCJ32538.1"/>
    <property type="molecule type" value="Genomic_DNA"/>
</dbReference>
<proteinExistence type="predicted"/>
<name>A0A367R7S3_NOSPU</name>
<evidence type="ECO:0000313" key="2">
    <source>
        <dbReference type="Proteomes" id="UP000252085"/>
    </source>
</evidence>
<dbReference type="AlphaFoldDB" id="A0A367R7S3"/>
<organism evidence="1 2">
    <name type="scientific">Nostoc punctiforme NIES-2108</name>
    <dbReference type="NCBI Taxonomy" id="1356359"/>
    <lineage>
        <taxon>Bacteria</taxon>
        <taxon>Bacillati</taxon>
        <taxon>Cyanobacteriota</taxon>
        <taxon>Cyanophyceae</taxon>
        <taxon>Nostocales</taxon>
        <taxon>Nostocaceae</taxon>
        <taxon>Nostoc</taxon>
    </lineage>
</organism>
<protein>
    <submittedName>
        <fullName evidence="1">Uncharacterized protein</fullName>
    </submittedName>
</protein>
<comment type="caution">
    <text evidence="1">The sequence shown here is derived from an EMBL/GenBank/DDBJ whole genome shotgun (WGS) entry which is preliminary data.</text>
</comment>
<accession>A0A367R7S3</accession>
<dbReference type="Proteomes" id="UP000252085">
    <property type="component" value="Unassembled WGS sequence"/>
</dbReference>
<gene>
    <name evidence="1" type="ORF">A6769_27795</name>
</gene>
<evidence type="ECO:0000313" key="1">
    <source>
        <dbReference type="EMBL" id="RCJ32538.1"/>
    </source>
</evidence>
<reference evidence="1 2" key="1">
    <citation type="submission" date="2016-04" db="EMBL/GenBank/DDBJ databases">
        <authorList>
            <person name="Evans L.H."/>
            <person name="Alamgir A."/>
            <person name="Owens N."/>
            <person name="Weber N.D."/>
            <person name="Virtaneva K."/>
            <person name="Barbian K."/>
            <person name="Babar A."/>
            <person name="Rosenke K."/>
        </authorList>
    </citation>
    <scope>NUCLEOTIDE SEQUENCE [LARGE SCALE GENOMIC DNA]</scope>
    <source>
        <strain evidence="1">NIES-2108</strain>
    </source>
</reference>
<sequence>MNVPASNEFAAIAHEWINNLDIIDGELCQEVVIQKTEIKEAEENRQTLEIEAEFSFSSRKTWAVYEFVVVRDPFTSKYKIFAWDTIEVEEYSEDKE</sequence>